<dbReference type="SMART" id="SM00878">
    <property type="entry name" value="Biotin_carb_C"/>
    <property type="match status" value="1"/>
</dbReference>
<dbReference type="Pfam" id="PF02786">
    <property type="entry name" value="CPSase_L_D2"/>
    <property type="match status" value="1"/>
</dbReference>
<dbReference type="InterPro" id="IPR051602">
    <property type="entry name" value="ACC_Biotin_Carboxylase"/>
</dbReference>
<dbReference type="AlphaFoldDB" id="A0A644YL30"/>
<dbReference type="SUPFAM" id="SSF56059">
    <property type="entry name" value="Glutathione synthetase ATP-binding domain-like"/>
    <property type="match status" value="1"/>
</dbReference>
<keyword evidence="3" id="KW-0067">ATP-binding</keyword>
<dbReference type="GO" id="GO:0005524">
    <property type="term" value="F:ATP binding"/>
    <property type="evidence" value="ECO:0007669"/>
    <property type="project" value="UniProtKB-KW"/>
</dbReference>
<dbReference type="InterPro" id="IPR005482">
    <property type="entry name" value="Biotin_COase_C"/>
</dbReference>
<dbReference type="SUPFAM" id="SSF51246">
    <property type="entry name" value="Rudiment single hybrid motif"/>
    <property type="match status" value="1"/>
</dbReference>
<dbReference type="InterPro" id="IPR005479">
    <property type="entry name" value="CPAse_ATP-bd"/>
</dbReference>
<dbReference type="InterPro" id="IPR016185">
    <property type="entry name" value="PreATP-grasp_dom_sf"/>
</dbReference>
<dbReference type="FunFam" id="3.30.1490.20:FF:000003">
    <property type="entry name" value="acetyl-CoA carboxylase isoform X1"/>
    <property type="match status" value="1"/>
</dbReference>
<dbReference type="SUPFAM" id="SSF52440">
    <property type="entry name" value="PreATP-grasp domain"/>
    <property type="match status" value="1"/>
</dbReference>
<organism evidence="6">
    <name type="scientific">bioreactor metagenome</name>
    <dbReference type="NCBI Taxonomy" id="1076179"/>
    <lineage>
        <taxon>unclassified sequences</taxon>
        <taxon>metagenomes</taxon>
        <taxon>ecological metagenomes</taxon>
    </lineage>
</organism>
<keyword evidence="1 6" id="KW-0436">Ligase</keyword>
<dbReference type="EMBL" id="VSSQ01005424">
    <property type="protein sequence ID" value="MPM29100.1"/>
    <property type="molecule type" value="Genomic_DNA"/>
</dbReference>
<dbReference type="PROSITE" id="PS50975">
    <property type="entry name" value="ATP_GRASP"/>
    <property type="match status" value="1"/>
</dbReference>
<sequence length="443" mass="48069">MIASILIANRGEIAVRVVRACKDLGLRSVVAYSTADKDTLAVRMADQAVCIGGPTTKESYLQSRNIIMAACLTRCDAIHPGVGFLSENAGFARQVEDAGLIFIGPKSGTIALLGNKVEARKVALKAGLPITPGSKEAIIDLEDAKQTAQSIGYPIILKAAAGGGGRGMRIVRKEADLAANLAVAKKEALLFFGDDAVHMERYLEQPRHLEVQLLSDGQGTVLHLGERDCSVQKNHQKLLEESPSPVLSDSLRNAMCNDAVRLFQELGYRGAGTVEFLLDGDAYYFMEVNARLQVEHPVSELVSGIDLVHAQIDIAQGKTLSYSQADVRCKGYSLECRINGLSAGEIKSFVMPCGPHVRVDTYLQSGSVLSPYYDSLIAKIIVYTPTREMGLSVMLRALDEVVIEGVKTNIEEQKLLIKSRPFSSGRFSTDLYTKVITREKSHG</sequence>
<dbReference type="InterPro" id="IPR011054">
    <property type="entry name" value="Rudment_hybrid_motif"/>
</dbReference>
<comment type="caution">
    <text evidence="6">The sequence shown here is derived from an EMBL/GenBank/DDBJ whole genome shotgun (WGS) entry which is preliminary data.</text>
</comment>
<gene>
    <name evidence="6" type="primary">accC_14</name>
    <name evidence="6" type="ORF">SDC9_75639</name>
</gene>
<reference evidence="6" key="1">
    <citation type="submission" date="2019-08" db="EMBL/GenBank/DDBJ databases">
        <authorList>
            <person name="Kucharzyk K."/>
            <person name="Murdoch R.W."/>
            <person name="Higgins S."/>
            <person name="Loffler F."/>
        </authorList>
    </citation>
    <scope>NUCLEOTIDE SEQUENCE</scope>
</reference>
<dbReference type="GO" id="GO:0046872">
    <property type="term" value="F:metal ion binding"/>
    <property type="evidence" value="ECO:0007669"/>
    <property type="project" value="InterPro"/>
</dbReference>
<dbReference type="PANTHER" id="PTHR48095">
    <property type="entry name" value="PYRUVATE CARBOXYLASE SUBUNIT A"/>
    <property type="match status" value="1"/>
</dbReference>
<name>A0A644YL30_9ZZZZ</name>
<dbReference type="InterPro" id="IPR005481">
    <property type="entry name" value="BC-like_N"/>
</dbReference>
<evidence type="ECO:0000256" key="2">
    <source>
        <dbReference type="ARBA" id="ARBA00022741"/>
    </source>
</evidence>
<dbReference type="PROSITE" id="PS00866">
    <property type="entry name" value="CPSASE_1"/>
    <property type="match status" value="1"/>
</dbReference>
<evidence type="ECO:0000259" key="4">
    <source>
        <dbReference type="PROSITE" id="PS50975"/>
    </source>
</evidence>
<dbReference type="PANTHER" id="PTHR48095:SF2">
    <property type="entry name" value="BIOTIN CARBOXYLASE, CHLOROPLASTIC"/>
    <property type="match status" value="1"/>
</dbReference>
<dbReference type="PROSITE" id="PS00867">
    <property type="entry name" value="CPSASE_2"/>
    <property type="match status" value="1"/>
</dbReference>
<evidence type="ECO:0000259" key="5">
    <source>
        <dbReference type="PROSITE" id="PS50979"/>
    </source>
</evidence>
<dbReference type="GO" id="GO:0004075">
    <property type="term" value="F:biotin carboxylase activity"/>
    <property type="evidence" value="ECO:0007669"/>
    <property type="project" value="UniProtKB-EC"/>
</dbReference>
<dbReference type="Pfam" id="PF02785">
    <property type="entry name" value="Biotin_carb_C"/>
    <property type="match status" value="1"/>
</dbReference>
<dbReference type="EC" id="6.3.4.14" evidence="6"/>
<dbReference type="Gene3D" id="3.30.470.20">
    <property type="entry name" value="ATP-grasp fold, B domain"/>
    <property type="match status" value="1"/>
</dbReference>
<keyword evidence="2" id="KW-0547">Nucleotide-binding</keyword>
<dbReference type="InterPro" id="IPR011761">
    <property type="entry name" value="ATP-grasp"/>
</dbReference>
<dbReference type="FunFam" id="3.40.50.20:FF:000010">
    <property type="entry name" value="Propionyl-CoA carboxylase subunit alpha"/>
    <property type="match status" value="1"/>
</dbReference>
<dbReference type="Pfam" id="PF00289">
    <property type="entry name" value="Biotin_carb_N"/>
    <property type="match status" value="1"/>
</dbReference>
<proteinExistence type="predicted"/>
<evidence type="ECO:0000313" key="6">
    <source>
        <dbReference type="EMBL" id="MPM29100.1"/>
    </source>
</evidence>
<evidence type="ECO:0000256" key="1">
    <source>
        <dbReference type="ARBA" id="ARBA00022598"/>
    </source>
</evidence>
<dbReference type="InterPro" id="IPR011764">
    <property type="entry name" value="Biotin_carboxylation_dom"/>
</dbReference>
<accession>A0A644YL30</accession>
<feature type="domain" description="Biotin carboxylation" evidence="5">
    <location>
        <begin position="1"/>
        <end position="437"/>
    </location>
</feature>
<feature type="domain" description="ATP-grasp" evidence="4">
    <location>
        <begin position="120"/>
        <end position="316"/>
    </location>
</feature>
<dbReference type="PROSITE" id="PS50979">
    <property type="entry name" value="BC"/>
    <property type="match status" value="1"/>
</dbReference>
<evidence type="ECO:0000256" key="3">
    <source>
        <dbReference type="ARBA" id="ARBA00022840"/>
    </source>
</evidence>
<protein>
    <submittedName>
        <fullName evidence="6">Biotin carboxylase</fullName>
        <ecNumber evidence="6">6.3.4.14</ecNumber>
    </submittedName>
</protein>